<evidence type="ECO:0000313" key="7">
    <source>
        <dbReference type="EMBL" id="OKL51719.1"/>
    </source>
</evidence>
<dbReference type="SUPFAM" id="SSF52540">
    <property type="entry name" value="P-loop containing nucleoside triphosphate hydrolases"/>
    <property type="match status" value="1"/>
</dbReference>
<dbReference type="Gene3D" id="1.10.40.50">
    <property type="entry name" value="Probable gtpase engc, domain 3"/>
    <property type="match status" value="1"/>
</dbReference>
<dbReference type="PANTHER" id="PTHR32120">
    <property type="entry name" value="SMALL RIBOSOMAL SUBUNIT BIOGENESIS GTPASE RSGA"/>
    <property type="match status" value="1"/>
</dbReference>
<dbReference type="GO" id="GO:0005737">
    <property type="term" value="C:cytoplasm"/>
    <property type="evidence" value="ECO:0007669"/>
    <property type="project" value="UniProtKB-SubCell"/>
</dbReference>
<dbReference type="STRING" id="52770.BSZ40_06090"/>
<dbReference type="AlphaFoldDB" id="A0A1Q5PW99"/>
<keyword evidence="1 3" id="KW-0547">Nucleotide-binding</keyword>
<evidence type="ECO:0000256" key="4">
    <source>
        <dbReference type="SAM" id="MobiDB-lite"/>
    </source>
</evidence>
<accession>A0A1Q5PW99</accession>
<feature type="domain" description="CP-type G" evidence="6">
    <location>
        <begin position="99"/>
        <end position="268"/>
    </location>
</feature>
<comment type="caution">
    <text evidence="7">The sequence shown here is derived from an EMBL/GenBank/DDBJ whole genome shotgun (WGS) entry which is preliminary data.</text>
</comment>
<evidence type="ECO:0000259" key="5">
    <source>
        <dbReference type="PROSITE" id="PS50936"/>
    </source>
</evidence>
<sequence length="339" mass="35982">MSRRDIGTDDARVRVRPPRSSRPRTKDRPKHADAVTGFVFAVDRGRYGVLLPDGTRIVAMKARELGRGRVVVGDQARVVGDLSGRKDTLARIVGLEPRATQLRRSAEDGDLAGHERVVVANAQQLVVVTALADPPPRVRMIDRYLVAAYDAGMEPVLCLTKADLADPSELLAAYRPLGVRSLVVAFPPSGQDPDLTEVETLLTGQVSVLVGHSGVGKSTLVNALTGAERATGDVNDVTGRGRHTSTSAVALPLPAGGWVIDTPGVRSFGLAHVQDDDVLRAFADLAAAAADCPRGCPHTATAPECALSAPGRDEVFAARVDSYRRLMAARLGPDHDPRP</sequence>
<dbReference type="EC" id="3.6.1.-" evidence="3"/>
<dbReference type="NCBIfam" id="TIGR00157">
    <property type="entry name" value="ribosome small subunit-dependent GTPase A"/>
    <property type="match status" value="1"/>
</dbReference>
<comment type="cofactor">
    <cofactor evidence="3">
        <name>Zn(2+)</name>
        <dbReference type="ChEBI" id="CHEBI:29105"/>
    </cofactor>
    <text evidence="3">Binds 1 zinc ion per subunit.</text>
</comment>
<dbReference type="RefSeq" id="WP_073824293.1">
    <property type="nucleotide sequence ID" value="NZ_JAUNKL010000037.1"/>
</dbReference>
<dbReference type="Gene3D" id="3.40.50.300">
    <property type="entry name" value="P-loop containing nucleotide triphosphate hydrolases"/>
    <property type="match status" value="1"/>
</dbReference>
<comment type="subcellular location">
    <subcellularLocation>
        <location evidence="3">Cytoplasm</location>
    </subcellularLocation>
</comment>
<evidence type="ECO:0000313" key="8">
    <source>
        <dbReference type="Proteomes" id="UP000185612"/>
    </source>
</evidence>
<dbReference type="InterPro" id="IPR027417">
    <property type="entry name" value="P-loop_NTPase"/>
</dbReference>
<dbReference type="InterPro" id="IPR004881">
    <property type="entry name" value="Ribosome_biogen_GTPase_RsgA"/>
</dbReference>
<dbReference type="GO" id="GO:0005525">
    <property type="term" value="F:GTP binding"/>
    <property type="evidence" value="ECO:0007669"/>
    <property type="project" value="UniProtKB-UniRule"/>
</dbReference>
<dbReference type="GO" id="GO:0019843">
    <property type="term" value="F:rRNA binding"/>
    <property type="evidence" value="ECO:0007669"/>
    <property type="project" value="UniProtKB-KW"/>
</dbReference>
<dbReference type="GO" id="GO:0042274">
    <property type="term" value="P:ribosomal small subunit biogenesis"/>
    <property type="evidence" value="ECO:0007669"/>
    <property type="project" value="UniProtKB-UniRule"/>
</dbReference>
<feature type="binding site" evidence="3">
    <location>
        <begin position="211"/>
        <end position="219"/>
    </location>
    <ligand>
        <name>GTP</name>
        <dbReference type="ChEBI" id="CHEBI:37565"/>
    </ligand>
</feature>
<feature type="compositionally biased region" description="Basic residues" evidence="4">
    <location>
        <begin position="14"/>
        <end position="23"/>
    </location>
</feature>
<keyword evidence="3" id="KW-0479">Metal-binding</keyword>
<evidence type="ECO:0000256" key="1">
    <source>
        <dbReference type="ARBA" id="ARBA00022741"/>
    </source>
</evidence>
<evidence type="ECO:0000259" key="6">
    <source>
        <dbReference type="PROSITE" id="PS51721"/>
    </source>
</evidence>
<comment type="similarity">
    <text evidence="3">Belongs to the TRAFAC class YlqF/YawG GTPase family. RsgA subfamily.</text>
</comment>
<dbReference type="FunCoup" id="A0A1Q5PW99">
    <property type="interactions" value="70"/>
</dbReference>
<dbReference type="OrthoDB" id="9809485at2"/>
<feature type="binding site" evidence="3">
    <location>
        <position position="305"/>
    </location>
    <ligand>
        <name>Zn(2+)</name>
        <dbReference type="ChEBI" id="CHEBI:29105"/>
    </ligand>
</feature>
<feature type="region of interest" description="Disordered" evidence="4">
    <location>
        <begin position="1"/>
        <end position="31"/>
    </location>
</feature>
<feature type="binding site" evidence="3">
    <location>
        <position position="298"/>
    </location>
    <ligand>
        <name>Zn(2+)</name>
        <dbReference type="ChEBI" id="CHEBI:29105"/>
    </ligand>
</feature>
<keyword evidence="3" id="KW-0963">Cytoplasm</keyword>
<evidence type="ECO:0000256" key="2">
    <source>
        <dbReference type="ARBA" id="ARBA00023134"/>
    </source>
</evidence>
<dbReference type="GO" id="GO:0003924">
    <property type="term" value="F:GTPase activity"/>
    <property type="evidence" value="ECO:0007669"/>
    <property type="project" value="UniProtKB-UniRule"/>
</dbReference>
<feature type="binding site" evidence="3">
    <location>
        <position position="296"/>
    </location>
    <ligand>
        <name>Zn(2+)</name>
        <dbReference type="ChEBI" id="CHEBI:29105"/>
    </ligand>
</feature>
<keyword evidence="8" id="KW-1185">Reference proteome</keyword>
<feature type="binding site" evidence="3">
    <location>
        <position position="292"/>
    </location>
    <ligand>
        <name>Zn(2+)</name>
        <dbReference type="ChEBI" id="CHEBI:29105"/>
    </ligand>
</feature>
<dbReference type="HAMAP" id="MF_01820">
    <property type="entry name" value="GTPase_RsgA"/>
    <property type="match status" value="1"/>
</dbReference>
<comment type="subunit">
    <text evidence="3">Monomer. Associates with 30S ribosomal subunit, binds 16S rRNA.</text>
</comment>
<comment type="function">
    <text evidence="3">One of several proteins that assist in the late maturation steps of the functional core of the 30S ribosomal subunit. Helps release RbfA from mature subunits. May play a role in the assembly of ribosomal proteins into the subunit. Circularly permuted GTPase that catalyzes slow GTP hydrolysis, GTPase activity is stimulated by the 30S ribosomal subunit.</text>
</comment>
<reference evidence="8" key="1">
    <citation type="submission" date="2016-12" db="EMBL/GenBank/DDBJ databases">
        <authorList>
            <person name="Meng X."/>
        </authorList>
    </citation>
    <scope>NUCLEOTIDE SEQUENCE [LARGE SCALE GENOMIC DNA]</scope>
    <source>
        <strain evidence="8">DSM 20732</strain>
    </source>
</reference>
<evidence type="ECO:0000256" key="3">
    <source>
        <dbReference type="HAMAP-Rule" id="MF_01820"/>
    </source>
</evidence>
<dbReference type="PROSITE" id="PS50936">
    <property type="entry name" value="ENGC_GTPASE"/>
    <property type="match status" value="1"/>
</dbReference>
<feature type="compositionally biased region" description="Basic and acidic residues" evidence="4">
    <location>
        <begin position="1"/>
        <end position="13"/>
    </location>
</feature>
<feature type="binding site" evidence="3">
    <location>
        <begin position="160"/>
        <end position="163"/>
    </location>
    <ligand>
        <name>GTP</name>
        <dbReference type="ChEBI" id="CHEBI:37565"/>
    </ligand>
</feature>
<dbReference type="Proteomes" id="UP000185612">
    <property type="component" value="Unassembled WGS sequence"/>
</dbReference>
<name>A0A1Q5PW99_9ACTO</name>
<gene>
    <name evidence="3" type="primary">rsgA</name>
    <name evidence="7" type="ORF">BSZ40_06090</name>
</gene>
<keyword evidence="3" id="KW-0699">rRNA-binding</keyword>
<dbReference type="GO" id="GO:0046872">
    <property type="term" value="F:metal ion binding"/>
    <property type="evidence" value="ECO:0007669"/>
    <property type="project" value="UniProtKB-KW"/>
</dbReference>
<keyword evidence="2 3" id="KW-0342">GTP-binding</keyword>
<dbReference type="PROSITE" id="PS51721">
    <property type="entry name" value="G_CP"/>
    <property type="match status" value="1"/>
</dbReference>
<dbReference type="InterPro" id="IPR010914">
    <property type="entry name" value="RsgA_GTPase_dom"/>
</dbReference>
<proteinExistence type="inferred from homology"/>
<dbReference type="PANTHER" id="PTHR32120:SF11">
    <property type="entry name" value="SMALL RIBOSOMAL SUBUNIT BIOGENESIS GTPASE RSGA 1, MITOCHONDRIAL-RELATED"/>
    <property type="match status" value="1"/>
</dbReference>
<keyword evidence="3" id="KW-0690">Ribosome biogenesis</keyword>
<keyword evidence="3" id="KW-0378">Hydrolase</keyword>
<feature type="domain" description="EngC GTPase" evidence="5">
    <location>
        <begin position="120"/>
        <end position="266"/>
    </location>
</feature>
<protein>
    <recommendedName>
        <fullName evidence="3">Small ribosomal subunit biogenesis GTPase RsgA</fullName>
        <ecNumber evidence="3">3.6.1.-</ecNumber>
    </recommendedName>
</protein>
<keyword evidence="3" id="KW-0862">Zinc</keyword>
<dbReference type="CDD" id="cd01854">
    <property type="entry name" value="YjeQ_EngC"/>
    <property type="match status" value="1"/>
</dbReference>
<dbReference type="InterPro" id="IPR030378">
    <property type="entry name" value="G_CP_dom"/>
</dbReference>
<dbReference type="EMBL" id="MQVS01000005">
    <property type="protein sequence ID" value="OKL51719.1"/>
    <property type="molecule type" value="Genomic_DNA"/>
</dbReference>
<keyword evidence="3" id="KW-0694">RNA-binding</keyword>
<organism evidence="7 8">
    <name type="scientific">Buchananella hordeovulneris</name>
    <dbReference type="NCBI Taxonomy" id="52770"/>
    <lineage>
        <taxon>Bacteria</taxon>
        <taxon>Bacillati</taxon>
        <taxon>Actinomycetota</taxon>
        <taxon>Actinomycetes</taxon>
        <taxon>Actinomycetales</taxon>
        <taxon>Actinomycetaceae</taxon>
        <taxon>Buchananella</taxon>
    </lineage>
</organism>
<dbReference type="Pfam" id="PF03193">
    <property type="entry name" value="RsgA_GTPase"/>
    <property type="match status" value="1"/>
</dbReference>